<sequence length="144" mass="15946">MFGNHRRRARPLPSQATPLPCRSYPSDTTEPSAASIFYHPDCYFPAVPCWNPPPSLGAQRRGRGVRRRIAPLRTDCGFGSYRVTDLDVIIVGADPAGLTLAAELSLAGVRPLVLEQYPAPRDVPKASGIAGRIRRGRHHRLRRR</sequence>
<dbReference type="Proteomes" id="UP000501705">
    <property type="component" value="Chromosome"/>
</dbReference>
<protein>
    <recommendedName>
        <fullName evidence="2">FAD-binding domain-containing protein</fullName>
    </recommendedName>
</protein>
<dbReference type="InterPro" id="IPR002938">
    <property type="entry name" value="FAD-bd"/>
</dbReference>
<evidence type="ECO:0000259" key="2">
    <source>
        <dbReference type="Pfam" id="PF01494"/>
    </source>
</evidence>
<feature type="domain" description="FAD-binding" evidence="2">
    <location>
        <begin position="86"/>
        <end position="130"/>
    </location>
</feature>
<dbReference type="AlphaFoldDB" id="A0A6G9Y2Z8"/>
<accession>A0A6G9Y2Z8</accession>
<dbReference type="SUPFAM" id="SSF51905">
    <property type="entry name" value="FAD/NAD(P)-binding domain"/>
    <property type="match status" value="1"/>
</dbReference>
<dbReference type="Pfam" id="PF01494">
    <property type="entry name" value="FAD_binding_3"/>
    <property type="match status" value="1"/>
</dbReference>
<dbReference type="EMBL" id="CP046171">
    <property type="protein sequence ID" value="QIS07524.1"/>
    <property type="molecule type" value="Genomic_DNA"/>
</dbReference>
<feature type="compositionally biased region" description="Basic residues" evidence="1">
    <location>
        <begin position="1"/>
        <end position="10"/>
    </location>
</feature>
<dbReference type="InterPro" id="IPR036188">
    <property type="entry name" value="FAD/NAD-bd_sf"/>
</dbReference>
<evidence type="ECO:0000313" key="4">
    <source>
        <dbReference type="Proteomes" id="UP000501705"/>
    </source>
</evidence>
<organism evidence="3 4">
    <name type="scientific">Nocardia brasiliensis</name>
    <dbReference type="NCBI Taxonomy" id="37326"/>
    <lineage>
        <taxon>Bacteria</taxon>
        <taxon>Bacillati</taxon>
        <taxon>Actinomycetota</taxon>
        <taxon>Actinomycetes</taxon>
        <taxon>Mycobacteriales</taxon>
        <taxon>Nocardiaceae</taxon>
        <taxon>Nocardia</taxon>
    </lineage>
</organism>
<dbReference type="GO" id="GO:0071949">
    <property type="term" value="F:FAD binding"/>
    <property type="evidence" value="ECO:0007669"/>
    <property type="project" value="InterPro"/>
</dbReference>
<gene>
    <name evidence="3" type="ORF">F5X71_19190</name>
</gene>
<dbReference type="Gene3D" id="3.50.50.60">
    <property type="entry name" value="FAD/NAD(P)-binding domain"/>
    <property type="match status" value="1"/>
</dbReference>
<evidence type="ECO:0000256" key="1">
    <source>
        <dbReference type="SAM" id="MobiDB-lite"/>
    </source>
</evidence>
<evidence type="ECO:0000313" key="3">
    <source>
        <dbReference type="EMBL" id="QIS07524.1"/>
    </source>
</evidence>
<reference evidence="3 4" key="1">
    <citation type="journal article" date="2019" name="ACS Chem. Biol.">
        <title>Identification and Mobilization of a Cryptic Antibiotic Biosynthesis Gene Locus from a Human-Pathogenic Nocardia Isolate.</title>
        <authorList>
            <person name="Herisse M."/>
            <person name="Ishida K."/>
            <person name="Porter J.L."/>
            <person name="Howden B."/>
            <person name="Hertweck C."/>
            <person name="Stinear T.P."/>
            <person name="Pidot S.J."/>
        </authorList>
    </citation>
    <scope>NUCLEOTIDE SEQUENCE [LARGE SCALE GENOMIC DNA]</scope>
    <source>
        <strain evidence="3 4">AUSMDU00024985</strain>
    </source>
</reference>
<name>A0A6G9Y2Z8_NOCBR</name>
<feature type="region of interest" description="Disordered" evidence="1">
    <location>
        <begin position="1"/>
        <end position="26"/>
    </location>
</feature>
<proteinExistence type="predicted"/>